<organism evidence="1">
    <name type="scientific">marine metagenome</name>
    <dbReference type="NCBI Taxonomy" id="408172"/>
    <lineage>
        <taxon>unclassified sequences</taxon>
        <taxon>metagenomes</taxon>
        <taxon>ecological metagenomes</taxon>
    </lineage>
</organism>
<dbReference type="AlphaFoldDB" id="A0A382EEG8"/>
<gene>
    <name evidence="1" type="ORF">METZ01_LOCUS201962</name>
</gene>
<protein>
    <submittedName>
        <fullName evidence="1">Uncharacterized protein</fullName>
    </submittedName>
</protein>
<accession>A0A382EEG8</accession>
<reference evidence="1" key="1">
    <citation type="submission" date="2018-05" db="EMBL/GenBank/DDBJ databases">
        <authorList>
            <person name="Lanie J.A."/>
            <person name="Ng W.-L."/>
            <person name="Kazmierczak K.M."/>
            <person name="Andrzejewski T.M."/>
            <person name="Davidsen T.M."/>
            <person name="Wayne K.J."/>
            <person name="Tettelin H."/>
            <person name="Glass J.I."/>
            <person name="Rusch D."/>
            <person name="Podicherti R."/>
            <person name="Tsui H.-C.T."/>
            <person name="Winkler M.E."/>
        </authorList>
    </citation>
    <scope>NUCLEOTIDE SEQUENCE</scope>
</reference>
<proteinExistence type="predicted"/>
<evidence type="ECO:0000313" key="1">
    <source>
        <dbReference type="EMBL" id="SVB49108.1"/>
    </source>
</evidence>
<sequence length="31" mass="3792">MLETQHDLRRNAKLLPHTYLQYAIHDNMKIK</sequence>
<dbReference type="EMBL" id="UINC01044111">
    <property type="protein sequence ID" value="SVB49108.1"/>
    <property type="molecule type" value="Genomic_DNA"/>
</dbReference>
<name>A0A382EEG8_9ZZZZ</name>